<dbReference type="PANTHER" id="PTHR30047">
    <property type="entry name" value="HIGH-AFFINITY CHOLINE TRANSPORT PROTEIN-RELATED"/>
    <property type="match status" value="1"/>
</dbReference>
<evidence type="ECO:0000256" key="4">
    <source>
        <dbReference type="ARBA" id="ARBA00022475"/>
    </source>
</evidence>
<dbReference type="PROSITE" id="PS01303">
    <property type="entry name" value="BCCT"/>
    <property type="match status" value="1"/>
</dbReference>
<evidence type="ECO:0000256" key="6">
    <source>
        <dbReference type="ARBA" id="ARBA00022989"/>
    </source>
</evidence>
<dbReference type="Pfam" id="PF02028">
    <property type="entry name" value="BCCT"/>
    <property type="match status" value="1"/>
</dbReference>
<feature type="transmembrane region" description="Helical" evidence="8">
    <location>
        <begin position="210"/>
        <end position="230"/>
    </location>
</feature>
<feature type="transmembrane region" description="Helical" evidence="8">
    <location>
        <begin position="85"/>
        <end position="103"/>
    </location>
</feature>
<proteinExistence type="inferred from homology"/>
<comment type="similarity">
    <text evidence="2">Belongs to the BCCT transporter (TC 2.A.15) family.</text>
</comment>
<sequence length="256" mass="27817">MGLAALFMVFVLLAGPTLFILGSFVQTLGYYLAMLPTLSFWTETFEGTDWQNGWTVFYWGWWVSWSPFVGIFIARISKGRTIREFVLGVLLLPSMLTFLWMSTFGGTALSLELGEQGGLIAQAVEDNVATALFVMLQQLPLTFITSLIGITLVTVFFVTSSDSGSLVVDNLTSGGKLDSPTPQRVFWAVTEGVVAAALLLGGGLQALQTASITTGLPFALVLLVMCFSLYRGLNEEIAMLEAEKLRATETEKSLVP</sequence>
<dbReference type="GO" id="GO:0005886">
    <property type="term" value="C:plasma membrane"/>
    <property type="evidence" value="ECO:0007669"/>
    <property type="project" value="UniProtKB-SubCell"/>
</dbReference>
<keyword evidence="6 8" id="KW-1133">Transmembrane helix</keyword>
<feature type="transmembrane region" description="Helical" evidence="8">
    <location>
        <begin position="53"/>
        <end position="73"/>
    </location>
</feature>
<dbReference type="EMBL" id="CAACVJ010000131">
    <property type="protein sequence ID" value="VEP13742.1"/>
    <property type="molecule type" value="Genomic_DNA"/>
</dbReference>
<evidence type="ECO:0000256" key="8">
    <source>
        <dbReference type="SAM" id="Phobius"/>
    </source>
</evidence>
<keyword evidence="3" id="KW-0813">Transport</keyword>
<evidence type="ECO:0000256" key="3">
    <source>
        <dbReference type="ARBA" id="ARBA00022448"/>
    </source>
</evidence>
<dbReference type="InterPro" id="IPR018093">
    <property type="entry name" value="BCCT_CS"/>
</dbReference>
<reference evidence="9 10" key="1">
    <citation type="submission" date="2019-01" db="EMBL/GenBank/DDBJ databases">
        <authorList>
            <person name="Brito A."/>
        </authorList>
    </citation>
    <scope>NUCLEOTIDE SEQUENCE [LARGE SCALE GENOMIC DNA]</scope>
    <source>
        <strain evidence="9">1</strain>
    </source>
</reference>
<name>A0A563VQJ8_9CYAN</name>
<evidence type="ECO:0000313" key="10">
    <source>
        <dbReference type="Proteomes" id="UP000320055"/>
    </source>
</evidence>
<evidence type="ECO:0000256" key="7">
    <source>
        <dbReference type="ARBA" id="ARBA00023136"/>
    </source>
</evidence>
<keyword evidence="4" id="KW-1003">Cell membrane</keyword>
<dbReference type="Proteomes" id="UP000320055">
    <property type="component" value="Unassembled WGS sequence"/>
</dbReference>
<dbReference type="PANTHER" id="PTHR30047:SF7">
    <property type="entry name" value="HIGH-AFFINITY CHOLINE TRANSPORT PROTEIN"/>
    <property type="match status" value="1"/>
</dbReference>
<dbReference type="GO" id="GO:0022857">
    <property type="term" value="F:transmembrane transporter activity"/>
    <property type="evidence" value="ECO:0007669"/>
    <property type="project" value="InterPro"/>
</dbReference>
<protein>
    <recommendedName>
        <fullName evidence="11">Glycine betaine transporter OpuD</fullName>
    </recommendedName>
</protein>
<organism evidence="9 10">
    <name type="scientific">Hyella patelloides LEGE 07179</name>
    <dbReference type="NCBI Taxonomy" id="945734"/>
    <lineage>
        <taxon>Bacteria</taxon>
        <taxon>Bacillati</taxon>
        <taxon>Cyanobacteriota</taxon>
        <taxon>Cyanophyceae</taxon>
        <taxon>Pleurocapsales</taxon>
        <taxon>Hyellaceae</taxon>
        <taxon>Hyella</taxon>
    </lineage>
</organism>
<feature type="transmembrane region" description="Helical" evidence="8">
    <location>
        <begin position="139"/>
        <end position="158"/>
    </location>
</feature>
<keyword evidence="7 8" id="KW-0472">Membrane</keyword>
<dbReference type="AlphaFoldDB" id="A0A563VQJ8"/>
<evidence type="ECO:0000256" key="2">
    <source>
        <dbReference type="ARBA" id="ARBA00005658"/>
    </source>
</evidence>
<evidence type="ECO:0000256" key="1">
    <source>
        <dbReference type="ARBA" id="ARBA00004651"/>
    </source>
</evidence>
<feature type="transmembrane region" description="Helical" evidence="8">
    <location>
        <begin position="185"/>
        <end position="204"/>
    </location>
</feature>
<dbReference type="InterPro" id="IPR000060">
    <property type="entry name" value="BCCT_transptr"/>
</dbReference>
<keyword evidence="10" id="KW-1185">Reference proteome</keyword>
<evidence type="ECO:0008006" key="11">
    <source>
        <dbReference type="Google" id="ProtNLM"/>
    </source>
</evidence>
<evidence type="ECO:0000256" key="5">
    <source>
        <dbReference type="ARBA" id="ARBA00022692"/>
    </source>
</evidence>
<keyword evidence="5 8" id="KW-0812">Transmembrane</keyword>
<comment type="subcellular location">
    <subcellularLocation>
        <location evidence="1">Cell membrane</location>
        <topology evidence="1">Multi-pass membrane protein</topology>
    </subcellularLocation>
</comment>
<accession>A0A563VQJ8</accession>
<evidence type="ECO:0000313" key="9">
    <source>
        <dbReference type="EMBL" id="VEP13742.1"/>
    </source>
</evidence>
<gene>
    <name evidence="9" type="ORF">H1P_2160006</name>
</gene>